<gene>
    <name evidence="6" type="ORF">KIW84_031139</name>
</gene>
<accession>A0A9D4XV08</accession>
<dbReference type="AlphaFoldDB" id="A0A9D4XV08"/>
<evidence type="ECO:0000256" key="2">
    <source>
        <dbReference type="ARBA" id="ARBA00022448"/>
    </source>
</evidence>
<sequence>MRLCDSSVKSSLALSCRNFATLEEEAAEELVPCLEIMLKHLMAAFGKYQKRNLRIVYDVVGTLAEAVGGELNQPVYIDILMQPLIEKWQQLSNSDKDLFPLLECFTSIAHALDTGFTQFVEPRVLAVEQLVSQCSLRDLLLHCCTDDAPNVRQSAFALLGDLARVCVIHLHPCLSEILEVAAKQLESSKQPMQQALLQTKRRLWTKPYATIYKAPCKKQQQYSPLASQGEVKLALSYNSVIQGPDFRMPTQEQLLKMMEDRCLRSYKITDPNFSAAKMFRDVCDYMLEFSIDSNDSSQESCMTRQTMDVLKETRHYTC</sequence>
<evidence type="ECO:0000256" key="1">
    <source>
        <dbReference type="ARBA" id="ARBA00004496"/>
    </source>
</evidence>
<comment type="subcellular location">
    <subcellularLocation>
        <location evidence="1">Cytoplasm</location>
    </subcellularLocation>
</comment>
<dbReference type="EMBL" id="JAMSHJ010000003">
    <property type="protein sequence ID" value="KAI5425221.1"/>
    <property type="molecule type" value="Genomic_DNA"/>
</dbReference>
<dbReference type="PANTHER" id="PTHR10527">
    <property type="entry name" value="IMPORTIN BETA"/>
    <property type="match status" value="1"/>
</dbReference>
<keyword evidence="5" id="KW-0653">Protein transport</keyword>
<dbReference type="InterPro" id="IPR040122">
    <property type="entry name" value="Importin_beta"/>
</dbReference>
<dbReference type="InterPro" id="IPR016024">
    <property type="entry name" value="ARM-type_fold"/>
</dbReference>
<dbReference type="SUPFAM" id="SSF48371">
    <property type="entry name" value="ARM repeat"/>
    <property type="match status" value="1"/>
</dbReference>
<evidence type="ECO:0000256" key="4">
    <source>
        <dbReference type="ARBA" id="ARBA00022737"/>
    </source>
</evidence>
<dbReference type="InterPro" id="IPR011989">
    <property type="entry name" value="ARM-like"/>
</dbReference>
<dbReference type="Gene3D" id="1.25.10.10">
    <property type="entry name" value="Leucine-rich Repeat Variant"/>
    <property type="match status" value="1"/>
</dbReference>
<dbReference type="GO" id="GO:0005737">
    <property type="term" value="C:cytoplasm"/>
    <property type="evidence" value="ECO:0007669"/>
    <property type="project" value="UniProtKB-SubCell"/>
</dbReference>
<keyword evidence="3" id="KW-0963">Cytoplasm</keyword>
<reference evidence="6 7" key="1">
    <citation type="journal article" date="2022" name="Nat. Genet.">
        <title>Improved pea reference genome and pan-genome highlight genomic features and evolutionary characteristics.</title>
        <authorList>
            <person name="Yang T."/>
            <person name="Liu R."/>
            <person name="Luo Y."/>
            <person name="Hu S."/>
            <person name="Wang D."/>
            <person name="Wang C."/>
            <person name="Pandey M.K."/>
            <person name="Ge S."/>
            <person name="Xu Q."/>
            <person name="Li N."/>
            <person name="Li G."/>
            <person name="Huang Y."/>
            <person name="Saxena R.K."/>
            <person name="Ji Y."/>
            <person name="Li M."/>
            <person name="Yan X."/>
            <person name="He Y."/>
            <person name="Liu Y."/>
            <person name="Wang X."/>
            <person name="Xiang C."/>
            <person name="Varshney R.K."/>
            <person name="Ding H."/>
            <person name="Gao S."/>
            <person name="Zong X."/>
        </authorList>
    </citation>
    <scope>NUCLEOTIDE SEQUENCE [LARGE SCALE GENOMIC DNA]</scope>
    <source>
        <strain evidence="6 7">cv. Zhongwan 6</strain>
    </source>
</reference>
<proteinExistence type="predicted"/>
<evidence type="ECO:0000256" key="5">
    <source>
        <dbReference type="ARBA" id="ARBA00022927"/>
    </source>
</evidence>
<organism evidence="6 7">
    <name type="scientific">Pisum sativum</name>
    <name type="common">Garden pea</name>
    <name type="synonym">Lathyrus oleraceus</name>
    <dbReference type="NCBI Taxonomy" id="3888"/>
    <lineage>
        <taxon>Eukaryota</taxon>
        <taxon>Viridiplantae</taxon>
        <taxon>Streptophyta</taxon>
        <taxon>Embryophyta</taxon>
        <taxon>Tracheophyta</taxon>
        <taxon>Spermatophyta</taxon>
        <taxon>Magnoliopsida</taxon>
        <taxon>eudicotyledons</taxon>
        <taxon>Gunneridae</taxon>
        <taxon>Pentapetalae</taxon>
        <taxon>rosids</taxon>
        <taxon>fabids</taxon>
        <taxon>Fabales</taxon>
        <taxon>Fabaceae</taxon>
        <taxon>Papilionoideae</taxon>
        <taxon>50 kb inversion clade</taxon>
        <taxon>NPAAA clade</taxon>
        <taxon>Hologalegina</taxon>
        <taxon>IRL clade</taxon>
        <taxon>Fabeae</taxon>
        <taxon>Lathyrus</taxon>
    </lineage>
</organism>
<evidence type="ECO:0000256" key="3">
    <source>
        <dbReference type="ARBA" id="ARBA00022490"/>
    </source>
</evidence>
<dbReference type="GO" id="GO:0006606">
    <property type="term" value="P:protein import into nucleus"/>
    <property type="evidence" value="ECO:0007669"/>
    <property type="project" value="InterPro"/>
</dbReference>
<keyword evidence="7" id="KW-1185">Reference proteome</keyword>
<dbReference type="Gramene" id="Psat03G0113900-T1">
    <property type="protein sequence ID" value="KAI5425221.1"/>
    <property type="gene ID" value="KIW84_031139"/>
</dbReference>
<comment type="caution">
    <text evidence="6">The sequence shown here is derived from an EMBL/GenBank/DDBJ whole genome shotgun (WGS) entry which is preliminary data.</text>
</comment>
<name>A0A9D4XV08_PEA</name>
<evidence type="ECO:0000313" key="7">
    <source>
        <dbReference type="Proteomes" id="UP001058974"/>
    </source>
</evidence>
<protein>
    <submittedName>
        <fullName evidence="6">Uncharacterized protein</fullName>
    </submittedName>
</protein>
<evidence type="ECO:0000313" key="6">
    <source>
        <dbReference type="EMBL" id="KAI5425221.1"/>
    </source>
</evidence>
<dbReference type="Proteomes" id="UP001058974">
    <property type="component" value="Chromosome 3"/>
</dbReference>
<keyword evidence="2" id="KW-0813">Transport</keyword>
<keyword evidence="4" id="KW-0677">Repeat</keyword>